<feature type="chain" id="PRO_5033060570" evidence="1">
    <location>
        <begin position="24"/>
        <end position="222"/>
    </location>
</feature>
<organism evidence="2 3">
    <name type="scientific">Povalibacter uvarum</name>
    <dbReference type="NCBI Taxonomy" id="732238"/>
    <lineage>
        <taxon>Bacteria</taxon>
        <taxon>Pseudomonadati</taxon>
        <taxon>Pseudomonadota</taxon>
        <taxon>Gammaproteobacteria</taxon>
        <taxon>Steroidobacterales</taxon>
        <taxon>Steroidobacteraceae</taxon>
        <taxon>Povalibacter</taxon>
    </lineage>
</organism>
<sequence length="222" mass="23442">MSTHSLHLVVAATTLVVSAIAGASNVNTTIVDDKGKPVADAIVYFMPGQTIAPASGKHVIIDQVDKEFVPRVTVVQTGTAIDFPNNDNIRHQVYSFSPAKTFQLKLYSGKPSAPVMFDKSGVAVLGCNIHDHMIAWVLAVDTPYFVRTDAQGRAKLGNLPDGTYEMVVWHPGMQQPLSQGRIDSSGSGTIDRSVTVALGSLLGAATISGETASHAGHDHPGL</sequence>
<keyword evidence="3" id="KW-1185">Reference proteome</keyword>
<accession>A0A841HPB7</accession>
<dbReference type="InterPro" id="IPR008969">
    <property type="entry name" value="CarboxyPept-like_regulatory"/>
</dbReference>
<dbReference type="AlphaFoldDB" id="A0A841HPB7"/>
<dbReference type="Proteomes" id="UP000588068">
    <property type="component" value="Unassembled WGS sequence"/>
</dbReference>
<name>A0A841HPB7_9GAMM</name>
<dbReference type="EMBL" id="JACHHZ010000003">
    <property type="protein sequence ID" value="MBB6093775.1"/>
    <property type="molecule type" value="Genomic_DNA"/>
</dbReference>
<dbReference type="InterPro" id="IPR008972">
    <property type="entry name" value="Cupredoxin"/>
</dbReference>
<dbReference type="RefSeq" id="WP_184332476.1">
    <property type="nucleotide sequence ID" value="NZ_JACHHZ010000003.1"/>
</dbReference>
<proteinExistence type="predicted"/>
<dbReference type="SUPFAM" id="SSF49503">
    <property type="entry name" value="Cupredoxins"/>
    <property type="match status" value="1"/>
</dbReference>
<dbReference type="SUPFAM" id="SSF49464">
    <property type="entry name" value="Carboxypeptidase regulatory domain-like"/>
    <property type="match status" value="1"/>
</dbReference>
<dbReference type="InterPro" id="IPR034242">
    <property type="entry name" value="MauL"/>
</dbReference>
<evidence type="ECO:0000313" key="3">
    <source>
        <dbReference type="Proteomes" id="UP000588068"/>
    </source>
</evidence>
<dbReference type="Gene3D" id="2.60.40.420">
    <property type="entry name" value="Cupredoxins - blue copper proteins"/>
    <property type="match status" value="1"/>
</dbReference>
<reference evidence="2 3" key="1">
    <citation type="submission" date="2020-08" db="EMBL/GenBank/DDBJ databases">
        <title>Genomic Encyclopedia of Type Strains, Phase IV (KMG-IV): sequencing the most valuable type-strain genomes for metagenomic binning, comparative biology and taxonomic classification.</title>
        <authorList>
            <person name="Goeker M."/>
        </authorList>
    </citation>
    <scope>NUCLEOTIDE SEQUENCE [LARGE SCALE GENOMIC DNA]</scope>
    <source>
        <strain evidence="2 3">DSM 26723</strain>
    </source>
</reference>
<evidence type="ECO:0000313" key="2">
    <source>
        <dbReference type="EMBL" id="MBB6093775.1"/>
    </source>
</evidence>
<comment type="caution">
    <text evidence="2">The sequence shown here is derived from an EMBL/GenBank/DDBJ whole genome shotgun (WGS) entry which is preliminary data.</text>
</comment>
<evidence type="ECO:0000256" key="1">
    <source>
        <dbReference type="SAM" id="SignalP"/>
    </source>
</evidence>
<gene>
    <name evidence="2" type="ORF">HNQ60_002656</name>
</gene>
<protein>
    <submittedName>
        <fullName evidence="2">Plastocyanin</fullName>
    </submittedName>
</protein>
<dbReference type="CDD" id="cd04221">
    <property type="entry name" value="MauL"/>
    <property type="match status" value="1"/>
</dbReference>
<keyword evidence="1" id="KW-0732">Signal</keyword>
<feature type="signal peptide" evidence="1">
    <location>
        <begin position="1"/>
        <end position="23"/>
    </location>
</feature>